<dbReference type="PANTHER" id="PTHR24412:SF497">
    <property type="entry name" value="KELCH-LIKE PROTEIN 18"/>
    <property type="match status" value="1"/>
</dbReference>
<name>A0A2A6BPT9_PRIPA</name>
<sequence>MITSVLEVAGARLRLTGEEELDEAVEIDHRMHMKDSFEAFNEMRRDGMLCDVVVVAEDKRLSAHKVLLSARIPYFRAMFCNDMMESRANEVYIYEFTYETTEHLLEYAYTGRVRLSIHNVQAIMTGANFLRIENLMDECGDFLMKRLSIDNAVAIFVFCRSISYIGIELTVVRFIEKHFVLISPTPDFLELDIEEVAFILQRDSLYVDGEEQVFTAAMRWIEADESGGRRVHAAKLLACVRLPLLQPSFLSDFVAHHTLLKDDIRCRDLVDEAKDYLLMPERRPLLKSFRTIGRVCDQVPALIFVMGGLTTSSRQPRSQVEVYDAVTDAWTPCKPMTTVRSRIGIAVHDRKVYALGGFDGKDRLDLCEVFDTESNEWSTLPPLHRKRSAMATATLDGIIYVCGGYDGVSSLACVETFDVRRRLPEWRPAAKMIKPRSASGSCVLDGVIYVIGGHDGMSIFAGGERYDPHKKVWEEIAPMTSKRCRLGVAALAGKIYAAGGYDGSQFLNSVECYDPVRNEWTPVTAMNMKRCRASLAVTHGKLYVIGGFDGFNNLSSCEFYSPDKDAWELRSSLKEHAGGVSCGTVPIPAMILTPSAPVLLKSELEEWNLPLNAKRAGPTHSLSAASARVSVSLLFSLHSIYNGHRHKVDLSTKPLPSSVEINDEVPESYARYAALRSELNDFDVTIVVGDEKIQAHKAILSARIPFFRGLFDSMMVESAAGKVTLPNFNYPTAKALLDYIYTGRIIIDECNVEDLLMGANFLGIEPVQYACGHFMVKRLRVDNALPLLMVCKSIGYHGLDDLVHRFIDKNFVSISRTPEFLNLTVDELEGLLRRDYINVDSEKQVFDAITNWMEEIDDRSTYAKRLFKCVRCHRLTDSDMNDVSWTPWCAPIINLHELLDKAKEQRRNPSLLTSFDTKERRCDEAHNLIFAVGHLSSTQNPEESGMEFYEPIRNTWSTCQKLPTIRGRNGVAVVGRKILAIGGYNAKERLQTCDVYDTETDRWSPAPTLNQTRSAMAVGVIDDKIYVAGGFDGQHALDSMEVLNTKDNAPVWTNVMPSMGKLRGTPAACVLNGMLYVIGGHDGSNIHKDGEFFNPATKTWTAISPMKDKRCRFNAAVLNGQIYVAGGYDGAAFLREAERYDPATNTWTVLKPMNERRSRPALAVSCGKLYVFGGFDGLYNVTTVEMYDPATDTWTNRANMNAHSGCVNIGCVPIPASIPSPVANLEADDLRAEAVAV</sequence>
<dbReference type="Gene3D" id="2.120.10.80">
    <property type="entry name" value="Kelch-type beta propeller"/>
    <property type="match status" value="2"/>
</dbReference>
<dbReference type="PANTHER" id="PTHR24412">
    <property type="entry name" value="KELCH PROTEIN"/>
    <property type="match status" value="1"/>
</dbReference>
<dbReference type="InterPro" id="IPR011333">
    <property type="entry name" value="SKP1/BTB/POZ_sf"/>
</dbReference>
<gene>
    <name evidence="3" type="primary">WBGene00090217</name>
</gene>
<dbReference type="InterPro" id="IPR015915">
    <property type="entry name" value="Kelch-typ_b-propeller"/>
</dbReference>
<evidence type="ECO:0000313" key="4">
    <source>
        <dbReference type="Proteomes" id="UP000005239"/>
    </source>
</evidence>
<dbReference type="Proteomes" id="UP000005239">
    <property type="component" value="Unassembled WGS sequence"/>
</dbReference>
<evidence type="ECO:0000256" key="1">
    <source>
        <dbReference type="ARBA" id="ARBA00022441"/>
    </source>
</evidence>
<proteinExistence type="predicted"/>
<dbReference type="SUPFAM" id="SSF50965">
    <property type="entry name" value="Galactose oxidase, central domain"/>
    <property type="match status" value="1"/>
</dbReference>
<dbReference type="SMART" id="SM00225">
    <property type="entry name" value="BTB"/>
    <property type="match status" value="2"/>
</dbReference>
<dbReference type="SMART" id="SM00612">
    <property type="entry name" value="Kelch"/>
    <property type="match status" value="12"/>
</dbReference>
<dbReference type="EnsemblMetazoa" id="PPA00663.1">
    <property type="protein sequence ID" value="PPA00663.1"/>
    <property type="gene ID" value="WBGene00090217"/>
</dbReference>
<dbReference type="GO" id="GO:0043161">
    <property type="term" value="P:proteasome-mediated ubiquitin-dependent protein catabolic process"/>
    <property type="evidence" value="ECO:0000318"/>
    <property type="project" value="GO_Central"/>
</dbReference>
<dbReference type="SUPFAM" id="SSF117281">
    <property type="entry name" value="Kelch motif"/>
    <property type="match status" value="1"/>
</dbReference>
<dbReference type="InterPro" id="IPR011043">
    <property type="entry name" value="Gal_Oxase/kelch_b-propeller"/>
</dbReference>
<dbReference type="InterPro" id="IPR011705">
    <property type="entry name" value="BACK"/>
</dbReference>
<dbReference type="FunFam" id="1.25.40.420:FF:000001">
    <property type="entry name" value="Kelch-like family member 12"/>
    <property type="match status" value="1"/>
</dbReference>
<keyword evidence="2" id="KW-0677">Repeat</keyword>
<dbReference type="GO" id="GO:0031463">
    <property type="term" value="C:Cul3-RING ubiquitin ligase complex"/>
    <property type="evidence" value="ECO:0000318"/>
    <property type="project" value="GO_Central"/>
</dbReference>
<dbReference type="GO" id="GO:0005737">
    <property type="term" value="C:cytoplasm"/>
    <property type="evidence" value="ECO:0000318"/>
    <property type="project" value="GO_Central"/>
</dbReference>
<evidence type="ECO:0000313" key="3">
    <source>
        <dbReference type="EnsemblMetazoa" id="PPA00663.1"/>
    </source>
</evidence>
<dbReference type="InterPro" id="IPR006652">
    <property type="entry name" value="Kelch_1"/>
</dbReference>
<organism evidence="3 4">
    <name type="scientific">Pristionchus pacificus</name>
    <name type="common">Parasitic nematode worm</name>
    <dbReference type="NCBI Taxonomy" id="54126"/>
    <lineage>
        <taxon>Eukaryota</taxon>
        <taxon>Metazoa</taxon>
        <taxon>Ecdysozoa</taxon>
        <taxon>Nematoda</taxon>
        <taxon>Chromadorea</taxon>
        <taxon>Rhabditida</taxon>
        <taxon>Rhabditina</taxon>
        <taxon>Diplogasteromorpha</taxon>
        <taxon>Diplogasteroidea</taxon>
        <taxon>Neodiplogasteridae</taxon>
        <taxon>Pristionchus</taxon>
    </lineage>
</organism>
<reference evidence="4" key="1">
    <citation type="journal article" date="2008" name="Nat. Genet.">
        <title>The Pristionchus pacificus genome provides a unique perspective on nematode lifestyle and parasitism.</title>
        <authorList>
            <person name="Dieterich C."/>
            <person name="Clifton S.W."/>
            <person name="Schuster L.N."/>
            <person name="Chinwalla A."/>
            <person name="Delehaunty K."/>
            <person name="Dinkelacker I."/>
            <person name="Fulton L."/>
            <person name="Fulton R."/>
            <person name="Godfrey J."/>
            <person name="Minx P."/>
            <person name="Mitreva M."/>
            <person name="Roeseler W."/>
            <person name="Tian H."/>
            <person name="Witte H."/>
            <person name="Yang S.P."/>
            <person name="Wilson R.K."/>
            <person name="Sommer R.J."/>
        </authorList>
    </citation>
    <scope>NUCLEOTIDE SEQUENCE [LARGE SCALE GENOMIC DNA]</scope>
    <source>
        <strain evidence="4">PS312</strain>
    </source>
</reference>
<dbReference type="SUPFAM" id="SSF54695">
    <property type="entry name" value="POZ domain"/>
    <property type="match status" value="2"/>
</dbReference>
<dbReference type="GO" id="GO:1990756">
    <property type="term" value="F:ubiquitin-like ligase-substrate adaptor activity"/>
    <property type="evidence" value="ECO:0000318"/>
    <property type="project" value="GO_Central"/>
</dbReference>
<dbReference type="PROSITE" id="PS50097">
    <property type="entry name" value="BTB"/>
    <property type="match status" value="2"/>
</dbReference>
<keyword evidence="4" id="KW-1185">Reference proteome</keyword>
<evidence type="ECO:0000256" key="2">
    <source>
        <dbReference type="ARBA" id="ARBA00022737"/>
    </source>
</evidence>
<dbReference type="Gene3D" id="3.30.710.10">
    <property type="entry name" value="Potassium Channel Kv1.1, Chain A"/>
    <property type="match status" value="2"/>
</dbReference>
<dbReference type="Pfam" id="PF01344">
    <property type="entry name" value="Kelch_1"/>
    <property type="match status" value="4"/>
</dbReference>
<dbReference type="Pfam" id="PF24681">
    <property type="entry name" value="Kelch_KLHDC2_KLHL20_DRC7"/>
    <property type="match status" value="2"/>
</dbReference>
<accession>A0A8R1U3K1</accession>
<protein>
    <submittedName>
        <fullName evidence="3">Kel-3</fullName>
    </submittedName>
</protein>
<dbReference type="Pfam" id="PF07707">
    <property type="entry name" value="BACK"/>
    <property type="match status" value="2"/>
</dbReference>
<keyword evidence="1" id="KW-0880">Kelch repeat</keyword>
<accession>A0A2A6BPT9</accession>
<dbReference type="SMART" id="SM00875">
    <property type="entry name" value="BACK"/>
    <property type="match status" value="2"/>
</dbReference>
<dbReference type="Gene3D" id="1.25.40.420">
    <property type="match status" value="2"/>
</dbReference>
<reference evidence="3" key="2">
    <citation type="submission" date="2022-06" db="UniProtKB">
        <authorList>
            <consortium name="EnsemblMetazoa"/>
        </authorList>
    </citation>
    <scope>IDENTIFICATION</scope>
    <source>
        <strain evidence="3">PS312</strain>
    </source>
</reference>
<dbReference type="Pfam" id="PF00651">
    <property type="entry name" value="BTB"/>
    <property type="match status" value="2"/>
</dbReference>
<dbReference type="AlphaFoldDB" id="A0A2A6BPT9"/>
<dbReference type="InterPro" id="IPR000210">
    <property type="entry name" value="BTB/POZ_dom"/>
</dbReference>